<dbReference type="EMBL" id="MEZY01000002">
    <property type="protein sequence ID" value="OGD65945.1"/>
    <property type="molecule type" value="Genomic_DNA"/>
</dbReference>
<dbReference type="AlphaFoldDB" id="A0A1F5EEZ9"/>
<proteinExistence type="predicted"/>
<reference evidence="2 3" key="1">
    <citation type="journal article" date="2016" name="Nat. Commun.">
        <title>Thousands of microbial genomes shed light on interconnected biogeochemical processes in an aquifer system.</title>
        <authorList>
            <person name="Anantharaman K."/>
            <person name="Brown C.T."/>
            <person name="Hug L.A."/>
            <person name="Sharon I."/>
            <person name="Castelle C.J."/>
            <person name="Probst A.J."/>
            <person name="Thomas B.C."/>
            <person name="Singh A."/>
            <person name="Wilkins M.J."/>
            <person name="Karaoz U."/>
            <person name="Brodie E.L."/>
            <person name="Williams K.H."/>
            <person name="Hubbard S.S."/>
            <person name="Banfield J.F."/>
        </authorList>
    </citation>
    <scope>NUCLEOTIDE SEQUENCE [LARGE SCALE GENOMIC DNA]</scope>
</reference>
<dbReference type="STRING" id="1797472.A2215_04065"/>
<evidence type="ECO:0000256" key="1">
    <source>
        <dbReference type="SAM" id="Phobius"/>
    </source>
</evidence>
<evidence type="ECO:0000313" key="2">
    <source>
        <dbReference type="EMBL" id="OGD65945.1"/>
    </source>
</evidence>
<sequence length="203" mass="22203">MPKSISLLIGSLIGIVCLVGIYYGAQYYQNLITGSNEGILNDGASTRDTSAASDSLENSTNWSKYENSTYKYSIKYPSNASLSYFDTAGNEIKSESNKAGCAKITYDSGSIIVSADSKPNYCIIASKPKGYSTLKDVINIKGVAYETTGYFEESANSLNQILNLEYSDEIFIQYSISTPKDTDIDFDKAKSVIEMSLKTFIKS</sequence>
<keyword evidence="1" id="KW-0812">Transmembrane</keyword>
<accession>A0A1F5EEZ9</accession>
<feature type="transmembrane region" description="Helical" evidence="1">
    <location>
        <begin position="7"/>
        <end position="25"/>
    </location>
</feature>
<dbReference type="Proteomes" id="UP000178583">
    <property type="component" value="Unassembled WGS sequence"/>
</dbReference>
<keyword evidence="1" id="KW-1133">Transmembrane helix</keyword>
<protein>
    <submittedName>
        <fullName evidence="2">Uncharacterized protein</fullName>
    </submittedName>
</protein>
<evidence type="ECO:0000313" key="3">
    <source>
        <dbReference type="Proteomes" id="UP000178583"/>
    </source>
</evidence>
<keyword evidence="1" id="KW-0472">Membrane</keyword>
<gene>
    <name evidence="2" type="ORF">A2215_04065</name>
</gene>
<comment type="caution">
    <text evidence="2">The sequence shown here is derived from an EMBL/GenBank/DDBJ whole genome shotgun (WGS) entry which is preliminary data.</text>
</comment>
<organism evidence="2 3">
    <name type="scientific">Candidatus Berkelbacteria bacterium RIFOXYA2_FULL_43_10</name>
    <dbReference type="NCBI Taxonomy" id="1797472"/>
    <lineage>
        <taxon>Bacteria</taxon>
        <taxon>Candidatus Berkelbacteria</taxon>
    </lineage>
</organism>
<name>A0A1F5EEZ9_9BACT</name>